<dbReference type="PROSITE" id="PS50883">
    <property type="entry name" value="EAL"/>
    <property type="match status" value="1"/>
</dbReference>
<dbReference type="Gene3D" id="3.40.50.2300">
    <property type="match status" value="1"/>
</dbReference>
<feature type="domain" description="EAL" evidence="5">
    <location>
        <begin position="151"/>
        <end position="417"/>
    </location>
</feature>
<dbReference type="SUPFAM" id="SSF55073">
    <property type="entry name" value="Nucleotide cyclase"/>
    <property type="match status" value="1"/>
</dbReference>
<dbReference type="RefSeq" id="WP_099035622.1">
    <property type="nucleotide sequence ID" value="NZ_BMGJ01000003.1"/>
</dbReference>
<sequence length="716" mass="80526">MQGKSKIQGRILILDDDPLTAQTIDRIARFTGMESRFTTNHRTFFELLEGWQPDVIALDLVMPDMDGVEILSELAKKGCQTDIIITSGVDQKVLESAKRTADDSGLRILGLLAKPFSTAQLRELLGQHNAALVETSVTRPPAPPETVSPHPCLNKEALRLATERDQLCYFYQPKLHCKTGMVSGFEALARWNHPEFGWQAPSRFISEAEEQGIINSLSRYLFEQGIRWFAGLRERIATQSVKACSMLDFDQLTLSLNVSALSLSDFDLFIELRDLCQQWHINTEQVILEITESCAMENTENSLKTLTRLRVHGFQLAIDDFGTGYSSMLQLVRMPFSELKIDQSFSLNAHCNAESRAVIRSMVELSRNIGMKVVAEGIEEQSSWEFLRELGCDMVQGFLISRPLPAEQVFSWLLKWVEDVEQIRESELNQLGIDNALAQRRFDRITHLASRLLKKPIALFTVAASERIWVKSGIGIGNEVLSERGSFCSEIVRSGAPLSQEDASLDSRFSQSELVTEHGVRGYAGVPVHSPKGFVVGTLCVMATTVFSLDAAQRTKLTMLAAMLEVELSEQDNNARQQQSGLLKWELFFHRAQSTLELCQQCNLSFALVDFSIKAPVVEDNNTKAMAECVRDWLSGYCRDSDLLGQLGEYEWILLSVEHYQQSADAVSERLQNRFRQYTEQVPFTGTLRLGVATEADCSNYRLDQIVGIARQRLPT</sequence>
<dbReference type="CDD" id="cd01948">
    <property type="entry name" value="EAL"/>
    <property type="match status" value="1"/>
</dbReference>
<evidence type="ECO:0000313" key="6">
    <source>
        <dbReference type="EMBL" id="GGD58165.1"/>
    </source>
</evidence>
<protein>
    <recommendedName>
        <fullName evidence="8">EAL domain-containing protein</fullName>
    </recommendedName>
</protein>
<dbReference type="SMART" id="SM00065">
    <property type="entry name" value="GAF"/>
    <property type="match status" value="1"/>
</dbReference>
<dbReference type="InterPro" id="IPR035919">
    <property type="entry name" value="EAL_sf"/>
</dbReference>
<dbReference type="InterPro" id="IPR050706">
    <property type="entry name" value="Cyclic-di-GMP_PDE-like"/>
</dbReference>
<keyword evidence="7" id="KW-1185">Reference proteome</keyword>
<evidence type="ECO:0000256" key="2">
    <source>
        <dbReference type="ARBA" id="ARBA00022777"/>
    </source>
</evidence>
<evidence type="ECO:0000313" key="7">
    <source>
        <dbReference type="Proteomes" id="UP000614272"/>
    </source>
</evidence>
<accession>A0ABQ1R6W7</accession>
<dbReference type="InterPro" id="IPR029787">
    <property type="entry name" value="Nucleotide_cyclase"/>
</dbReference>
<dbReference type="PANTHER" id="PTHR33121">
    <property type="entry name" value="CYCLIC DI-GMP PHOSPHODIESTERASE PDEF"/>
    <property type="match status" value="1"/>
</dbReference>
<evidence type="ECO:0000256" key="1">
    <source>
        <dbReference type="ARBA" id="ARBA00022679"/>
    </source>
</evidence>
<evidence type="ECO:0000259" key="5">
    <source>
        <dbReference type="PROSITE" id="PS50883"/>
    </source>
</evidence>
<gene>
    <name evidence="6" type="ORF">GCM10011357_11910</name>
</gene>
<evidence type="ECO:0000256" key="3">
    <source>
        <dbReference type="PROSITE-ProRule" id="PRU00169"/>
    </source>
</evidence>
<dbReference type="SMART" id="SM00052">
    <property type="entry name" value="EAL"/>
    <property type="match status" value="1"/>
</dbReference>
<dbReference type="InterPro" id="IPR011006">
    <property type="entry name" value="CheY-like_superfamily"/>
</dbReference>
<keyword evidence="2" id="KW-0418">Kinase</keyword>
<name>A0ABQ1R6W7_9ALTE</name>
<keyword evidence="1" id="KW-0808">Transferase</keyword>
<dbReference type="Pfam" id="PF00563">
    <property type="entry name" value="EAL"/>
    <property type="match status" value="1"/>
</dbReference>
<comment type="caution">
    <text evidence="6">The sequence shown here is derived from an EMBL/GenBank/DDBJ whole genome shotgun (WGS) entry which is preliminary data.</text>
</comment>
<dbReference type="SUPFAM" id="SSF55781">
    <property type="entry name" value="GAF domain-like"/>
    <property type="match status" value="1"/>
</dbReference>
<dbReference type="InterPro" id="IPR003018">
    <property type="entry name" value="GAF"/>
</dbReference>
<dbReference type="Proteomes" id="UP000614272">
    <property type="component" value="Unassembled WGS sequence"/>
</dbReference>
<dbReference type="SUPFAM" id="SSF52172">
    <property type="entry name" value="CheY-like"/>
    <property type="match status" value="1"/>
</dbReference>
<dbReference type="PROSITE" id="PS50110">
    <property type="entry name" value="RESPONSE_REGULATORY"/>
    <property type="match status" value="1"/>
</dbReference>
<dbReference type="SUPFAM" id="SSF141868">
    <property type="entry name" value="EAL domain-like"/>
    <property type="match status" value="1"/>
</dbReference>
<evidence type="ECO:0008006" key="8">
    <source>
        <dbReference type="Google" id="ProtNLM"/>
    </source>
</evidence>
<dbReference type="EMBL" id="BMGJ01000003">
    <property type="protein sequence ID" value="GGD58165.1"/>
    <property type="molecule type" value="Genomic_DNA"/>
</dbReference>
<evidence type="ECO:0000259" key="4">
    <source>
        <dbReference type="PROSITE" id="PS50110"/>
    </source>
</evidence>
<dbReference type="Gene3D" id="3.20.20.450">
    <property type="entry name" value="EAL domain"/>
    <property type="match status" value="1"/>
</dbReference>
<feature type="modified residue" description="4-aspartylphosphate" evidence="3">
    <location>
        <position position="59"/>
    </location>
</feature>
<dbReference type="InterPro" id="IPR001789">
    <property type="entry name" value="Sig_transdc_resp-reg_receiver"/>
</dbReference>
<reference evidence="7" key="1">
    <citation type="journal article" date="2019" name="Int. J. Syst. Evol. Microbiol.">
        <title>The Global Catalogue of Microorganisms (GCM) 10K type strain sequencing project: providing services to taxonomists for standard genome sequencing and annotation.</title>
        <authorList>
            <consortium name="The Broad Institute Genomics Platform"/>
            <consortium name="The Broad Institute Genome Sequencing Center for Infectious Disease"/>
            <person name="Wu L."/>
            <person name="Ma J."/>
        </authorList>
    </citation>
    <scope>NUCLEOTIDE SEQUENCE [LARGE SCALE GENOMIC DNA]</scope>
    <source>
        <strain evidence="7">CGMCC 1.12923</strain>
    </source>
</reference>
<organism evidence="6 7">
    <name type="scientific">Lacimicrobium alkaliphilum</name>
    <dbReference type="NCBI Taxonomy" id="1526571"/>
    <lineage>
        <taxon>Bacteria</taxon>
        <taxon>Pseudomonadati</taxon>
        <taxon>Pseudomonadota</taxon>
        <taxon>Gammaproteobacteria</taxon>
        <taxon>Alteromonadales</taxon>
        <taxon>Alteromonadaceae</taxon>
        <taxon>Lacimicrobium</taxon>
    </lineage>
</organism>
<dbReference type="InterPro" id="IPR001633">
    <property type="entry name" value="EAL_dom"/>
</dbReference>
<dbReference type="Pfam" id="PF01590">
    <property type="entry name" value="GAF"/>
    <property type="match status" value="1"/>
</dbReference>
<keyword evidence="3" id="KW-0597">Phosphoprotein</keyword>
<dbReference type="Gene3D" id="3.30.450.40">
    <property type="match status" value="1"/>
</dbReference>
<dbReference type="SMART" id="SM00448">
    <property type="entry name" value="REC"/>
    <property type="match status" value="1"/>
</dbReference>
<dbReference type="PANTHER" id="PTHR33121:SF71">
    <property type="entry name" value="OXYGEN SENSOR PROTEIN DOSP"/>
    <property type="match status" value="1"/>
</dbReference>
<proteinExistence type="predicted"/>
<dbReference type="Pfam" id="PF00072">
    <property type="entry name" value="Response_reg"/>
    <property type="match status" value="1"/>
</dbReference>
<dbReference type="InterPro" id="IPR029016">
    <property type="entry name" value="GAF-like_dom_sf"/>
</dbReference>
<feature type="domain" description="Response regulatory" evidence="4">
    <location>
        <begin position="10"/>
        <end position="129"/>
    </location>
</feature>